<dbReference type="Proteomes" id="UP000178106">
    <property type="component" value="Unassembled WGS sequence"/>
</dbReference>
<dbReference type="SUPFAM" id="SSF52540">
    <property type="entry name" value="P-loop containing nucleoside triphosphate hydrolases"/>
    <property type="match status" value="1"/>
</dbReference>
<accession>A0A1G2DVH0</accession>
<dbReference type="EMBL" id="MHLU01000154">
    <property type="protein sequence ID" value="OGZ16971.1"/>
    <property type="molecule type" value="Genomic_DNA"/>
</dbReference>
<sequence length="232" mass="26829">MLSFRHPTTILIAGPTQAGKTFFFKEILENSLIQPSPSRIIYVYGEHQPDLSHLNKIYESIEFVKGMKKFLQLMPTISPNERNLVVLDDQMGQAGKLDEVSELFTKGSHHRNITMVYIVQNLFDKGKAHRTISLNSHYIVLFKNPRDQGQVRALAQQVFPNQVKFFMEAFRSATKNDHGYLLLDLHPLTPDPLRVRSQIFKNDQLEIFSPEDDGEEDSEYELTRDGYIKRCE</sequence>
<organism evidence="1 2">
    <name type="scientific">Candidatus Lloydbacteria bacterium RIFOXYC12_FULL_46_25</name>
    <dbReference type="NCBI Taxonomy" id="1798670"/>
    <lineage>
        <taxon>Bacteria</taxon>
        <taxon>Candidatus Lloydiibacteriota</taxon>
    </lineage>
</organism>
<reference evidence="1 2" key="1">
    <citation type="journal article" date="2016" name="Nat. Commun.">
        <title>Thousands of microbial genomes shed light on interconnected biogeochemical processes in an aquifer system.</title>
        <authorList>
            <person name="Anantharaman K."/>
            <person name="Brown C.T."/>
            <person name="Hug L.A."/>
            <person name="Sharon I."/>
            <person name="Castelle C.J."/>
            <person name="Probst A.J."/>
            <person name="Thomas B.C."/>
            <person name="Singh A."/>
            <person name="Wilkins M.J."/>
            <person name="Karaoz U."/>
            <person name="Brodie E.L."/>
            <person name="Williams K.H."/>
            <person name="Hubbard S.S."/>
            <person name="Banfield J.F."/>
        </authorList>
    </citation>
    <scope>NUCLEOTIDE SEQUENCE [LARGE SCALE GENOMIC DNA]</scope>
</reference>
<comment type="caution">
    <text evidence="1">The sequence shown here is derived from an EMBL/GenBank/DDBJ whole genome shotgun (WGS) entry which is preliminary data.</text>
</comment>
<proteinExistence type="predicted"/>
<dbReference type="InterPro" id="IPR027417">
    <property type="entry name" value="P-loop_NTPase"/>
</dbReference>
<dbReference type="AlphaFoldDB" id="A0A1G2DVH0"/>
<protein>
    <submittedName>
        <fullName evidence="1">Uncharacterized protein</fullName>
    </submittedName>
</protein>
<name>A0A1G2DVH0_9BACT</name>
<evidence type="ECO:0000313" key="1">
    <source>
        <dbReference type="EMBL" id="OGZ16971.1"/>
    </source>
</evidence>
<gene>
    <name evidence="1" type="ORF">A2494_02365</name>
</gene>
<evidence type="ECO:0000313" key="2">
    <source>
        <dbReference type="Proteomes" id="UP000178106"/>
    </source>
</evidence>